<keyword evidence="1" id="KW-1133">Transmembrane helix</keyword>
<evidence type="ECO:0000313" key="2">
    <source>
        <dbReference type="EMBL" id="QHU28985.1"/>
    </source>
</evidence>
<evidence type="ECO:0008006" key="3">
    <source>
        <dbReference type="Google" id="ProtNLM"/>
    </source>
</evidence>
<keyword evidence="1" id="KW-0812">Transmembrane</keyword>
<evidence type="ECO:0000256" key="1">
    <source>
        <dbReference type="SAM" id="Phobius"/>
    </source>
</evidence>
<sequence>MYQEIILILIVLTVIYFIFFNDSRIEWEAFNGVKYKIKNDNKELNKIKADFLARIDIKARKIVKHMKDNHLPTKEIALRTYKRFTDSSIGETPQGEKSGAAFTINKGDIYICCITKGKLNDHNDTFFVCLHELAHVMSNSYGHGEEFKINFNFIVKLAVKLGLWNDPKYEEKPVDYCGVKVTTSPCSGNMCNKNSLDYYFKESLLDYK</sequence>
<feature type="transmembrane region" description="Helical" evidence="1">
    <location>
        <begin position="6"/>
        <end position="22"/>
    </location>
</feature>
<accession>A0A6C0LG67</accession>
<name>A0A6C0LG67_9ZZZZ</name>
<keyword evidence="1" id="KW-0472">Membrane</keyword>
<organism evidence="2">
    <name type="scientific">viral metagenome</name>
    <dbReference type="NCBI Taxonomy" id="1070528"/>
    <lineage>
        <taxon>unclassified sequences</taxon>
        <taxon>metagenomes</taxon>
        <taxon>organismal metagenomes</taxon>
    </lineage>
</organism>
<reference evidence="2" key="1">
    <citation type="journal article" date="2020" name="Nature">
        <title>Giant virus diversity and host interactions through global metagenomics.</title>
        <authorList>
            <person name="Schulz F."/>
            <person name="Roux S."/>
            <person name="Paez-Espino D."/>
            <person name="Jungbluth S."/>
            <person name="Walsh D.A."/>
            <person name="Denef V.J."/>
            <person name="McMahon K.D."/>
            <person name="Konstantinidis K.T."/>
            <person name="Eloe-Fadrosh E.A."/>
            <person name="Kyrpides N.C."/>
            <person name="Woyke T."/>
        </authorList>
    </citation>
    <scope>NUCLEOTIDE SEQUENCE</scope>
    <source>
        <strain evidence="2">GVMAG-M-3300027791-30</strain>
    </source>
</reference>
<dbReference type="AlphaFoldDB" id="A0A6C0LG67"/>
<proteinExistence type="predicted"/>
<dbReference type="EMBL" id="MN740479">
    <property type="protein sequence ID" value="QHU28985.1"/>
    <property type="molecule type" value="Genomic_DNA"/>
</dbReference>
<protein>
    <recommendedName>
        <fullName evidence="3">WLM domain-containing protein</fullName>
    </recommendedName>
</protein>